<evidence type="ECO:0000256" key="2">
    <source>
        <dbReference type="ARBA" id="ARBA00011738"/>
    </source>
</evidence>
<keyword evidence="6 10" id="KW-0460">Magnesium</keyword>
<dbReference type="Proteomes" id="UP000180175">
    <property type="component" value="Chromosome"/>
</dbReference>
<evidence type="ECO:0000256" key="10">
    <source>
        <dbReference type="HAMAP-Rule" id="MF_01405"/>
    </source>
</evidence>
<reference evidence="13 15" key="1">
    <citation type="submission" date="2016-10" db="EMBL/GenBank/DDBJ databases">
        <title>Draft genome sequences of four alkaliphilic bacteria belonging to the Anaerobacillus genus.</title>
        <authorList>
            <person name="Bassil N.M."/>
            <person name="Lloyd J.R."/>
        </authorList>
    </citation>
    <scope>NUCLEOTIDE SEQUENCE [LARGE SCALE GENOMIC DNA]</scope>
    <source>
        <strain evidence="13 15">NB2006</strain>
    </source>
</reference>
<dbReference type="GO" id="GO:0046872">
    <property type="term" value="F:metal ion binding"/>
    <property type="evidence" value="ECO:0007669"/>
    <property type="project" value="UniProtKB-KW"/>
</dbReference>
<protein>
    <recommendedName>
        <fullName evidence="10">dITP/XTP pyrophosphatase</fullName>
        <ecNumber evidence="10">3.6.1.66</ecNumber>
    </recommendedName>
    <alternativeName>
        <fullName evidence="10">Non-canonical purine NTP pyrophosphatase</fullName>
    </alternativeName>
    <alternativeName>
        <fullName evidence="10">Non-standard purine NTP pyrophosphatase</fullName>
    </alternativeName>
    <alternativeName>
        <fullName evidence="10">Nucleoside-triphosphate diphosphatase</fullName>
    </alternativeName>
    <alternativeName>
        <fullName evidence="10">Nucleoside-triphosphate pyrophosphatase</fullName>
        <shortName evidence="10">NTPase</shortName>
    </alternativeName>
</protein>
<dbReference type="GO" id="GO:0036220">
    <property type="term" value="F:ITP diphosphatase activity"/>
    <property type="evidence" value="ECO:0007669"/>
    <property type="project" value="UniProtKB-UniRule"/>
</dbReference>
<accession>A0A1S2MH41</accession>
<evidence type="ECO:0000313" key="14">
    <source>
        <dbReference type="EMBL" id="QOY33983.1"/>
    </source>
</evidence>
<dbReference type="EMBL" id="CP063356">
    <property type="protein sequence ID" value="QOY33983.1"/>
    <property type="molecule type" value="Genomic_DNA"/>
</dbReference>
<dbReference type="SUPFAM" id="SSF52972">
    <property type="entry name" value="ITPase-like"/>
    <property type="match status" value="1"/>
</dbReference>
<keyword evidence="7 10" id="KW-0546">Nucleotide metabolism</keyword>
<evidence type="ECO:0000256" key="7">
    <source>
        <dbReference type="ARBA" id="ARBA00023080"/>
    </source>
</evidence>
<feature type="binding site" evidence="10">
    <location>
        <position position="71"/>
    </location>
    <ligand>
        <name>substrate</name>
    </ligand>
</feature>
<evidence type="ECO:0000256" key="4">
    <source>
        <dbReference type="ARBA" id="ARBA00022741"/>
    </source>
</evidence>
<keyword evidence="3 10" id="KW-0479">Metal-binding</keyword>
<feature type="binding site" evidence="10">
    <location>
        <position position="70"/>
    </location>
    <ligand>
        <name>Mg(2+)</name>
        <dbReference type="ChEBI" id="CHEBI:18420"/>
    </ligand>
</feature>
<dbReference type="InterPro" id="IPR020922">
    <property type="entry name" value="dITP/XTP_pyrophosphatase"/>
</dbReference>
<feature type="binding site" evidence="10">
    <location>
        <begin position="181"/>
        <end position="182"/>
    </location>
    <ligand>
        <name>substrate</name>
    </ligand>
</feature>
<dbReference type="EMBL" id="LQXD01000005">
    <property type="protein sequence ID" value="OIJ23065.1"/>
    <property type="molecule type" value="Genomic_DNA"/>
</dbReference>
<dbReference type="FunFam" id="3.90.950.10:FF:000001">
    <property type="entry name" value="dITP/XTP pyrophosphatase"/>
    <property type="match status" value="1"/>
</dbReference>
<feature type="coiled-coil region" evidence="12">
    <location>
        <begin position="90"/>
        <end position="117"/>
    </location>
</feature>
<dbReference type="InterPro" id="IPR002637">
    <property type="entry name" value="RdgB/HAM1"/>
</dbReference>
<proteinExistence type="inferred from homology"/>
<dbReference type="GO" id="GO:0005829">
    <property type="term" value="C:cytosol"/>
    <property type="evidence" value="ECO:0007669"/>
    <property type="project" value="TreeGrafter"/>
</dbReference>
<dbReference type="EC" id="3.6.1.66" evidence="10"/>
<feature type="active site" description="Proton acceptor" evidence="10">
    <location>
        <position position="70"/>
    </location>
</feature>
<dbReference type="Pfam" id="PF01725">
    <property type="entry name" value="Ham1p_like"/>
    <property type="match status" value="1"/>
</dbReference>
<dbReference type="PANTHER" id="PTHR11067:SF9">
    <property type="entry name" value="INOSINE TRIPHOSPHATE PYROPHOSPHATASE"/>
    <property type="match status" value="1"/>
</dbReference>
<feature type="binding site" evidence="10">
    <location>
        <position position="41"/>
    </location>
    <ligand>
        <name>Mg(2+)</name>
        <dbReference type="ChEBI" id="CHEBI:18420"/>
    </ligand>
</feature>
<keyword evidence="4 10" id="KW-0547">Nucleotide-binding</keyword>
<sequence>MKELLIATKNKGKVREFEVLFAQFGYQVKSLLDLDESIDVEENGVTFRENAVKKAETIAKIFNIPTLADDSGLIVDALDGRPGVFSARYAGEGKDDNANLEKVLEELEDVSESKRGARFHCSLALAIPGEETIIVDGTCEGIITKEPRGEEGFGYDPIMYIPSLGKTMAQLTKQEKNKISHRANALNKLQERLASSV</sequence>
<dbReference type="HAMAP" id="MF_01405">
    <property type="entry name" value="Non_canon_purine_NTPase"/>
    <property type="match status" value="1"/>
</dbReference>
<dbReference type="AlphaFoldDB" id="A0A1S2MH41"/>
<evidence type="ECO:0000313" key="13">
    <source>
        <dbReference type="EMBL" id="OIJ23065.1"/>
    </source>
</evidence>
<dbReference type="GO" id="GO:0017111">
    <property type="term" value="F:ribonucleoside triphosphate phosphatase activity"/>
    <property type="evidence" value="ECO:0007669"/>
    <property type="project" value="InterPro"/>
</dbReference>
<dbReference type="Gene3D" id="3.90.950.10">
    <property type="match status" value="1"/>
</dbReference>
<feature type="binding site" evidence="10">
    <location>
        <begin position="8"/>
        <end position="13"/>
    </location>
    <ligand>
        <name>substrate</name>
    </ligand>
</feature>
<name>A0A1S2MH41_9BACI</name>
<dbReference type="CDD" id="cd00515">
    <property type="entry name" value="HAM1"/>
    <property type="match status" value="1"/>
</dbReference>
<comment type="cofactor">
    <cofactor evidence="10">
        <name>Mg(2+)</name>
        <dbReference type="ChEBI" id="CHEBI:18420"/>
    </cofactor>
    <text evidence="10">Binds 1 Mg(2+) ion per subunit.</text>
</comment>
<comment type="catalytic activity">
    <reaction evidence="10">
        <text>ITP + H2O = IMP + diphosphate + H(+)</text>
        <dbReference type="Rhea" id="RHEA:29399"/>
        <dbReference type="ChEBI" id="CHEBI:15377"/>
        <dbReference type="ChEBI" id="CHEBI:15378"/>
        <dbReference type="ChEBI" id="CHEBI:33019"/>
        <dbReference type="ChEBI" id="CHEBI:58053"/>
        <dbReference type="ChEBI" id="CHEBI:61402"/>
        <dbReference type="EC" id="3.6.1.66"/>
    </reaction>
</comment>
<dbReference type="GO" id="GO:0036222">
    <property type="term" value="F:XTP diphosphatase activity"/>
    <property type="evidence" value="ECO:0007669"/>
    <property type="project" value="UniProtKB-UniRule"/>
</dbReference>
<feature type="binding site" evidence="10">
    <location>
        <position position="176"/>
    </location>
    <ligand>
        <name>substrate</name>
    </ligand>
</feature>
<comment type="similarity">
    <text evidence="1 10 11">Belongs to the HAM1 NTPase family.</text>
</comment>
<dbReference type="OrthoDB" id="9807456at2"/>
<evidence type="ECO:0000256" key="6">
    <source>
        <dbReference type="ARBA" id="ARBA00022842"/>
    </source>
</evidence>
<reference evidence="14 15" key="2">
    <citation type="journal article" date="2017" name="Genome Announc.">
        <title>Draft Genome Sequences of Four Alkaliphilic Bacteria Belonging to the Anaerobacillus Genus.</title>
        <authorList>
            <person name="Bassil N.M."/>
            <person name="Lloyd J.R."/>
        </authorList>
    </citation>
    <scope>NUCLEOTIDE SEQUENCE [LARGE SCALE GENOMIC DNA]</scope>
    <source>
        <strain evidence="14 15">NB2006</strain>
    </source>
</reference>
<organism evidence="13 15">
    <name type="scientific">Anaerobacillus isosaccharinicus</name>
    <dbReference type="NCBI Taxonomy" id="1532552"/>
    <lineage>
        <taxon>Bacteria</taxon>
        <taxon>Bacillati</taxon>
        <taxon>Bacillota</taxon>
        <taxon>Bacilli</taxon>
        <taxon>Bacillales</taxon>
        <taxon>Bacillaceae</taxon>
        <taxon>Anaerobacillus</taxon>
    </lineage>
</organism>
<dbReference type="InterPro" id="IPR029001">
    <property type="entry name" value="ITPase-like_fam"/>
</dbReference>
<dbReference type="GO" id="GO:0009117">
    <property type="term" value="P:nucleotide metabolic process"/>
    <property type="evidence" value="ECO:0007669"/>
    <property type="project" value="UniProtKB-KW"/>
</dbReference>
<evidence type="ECO:0000256" key="8">
    <source>
        <dbReference type="ARBA" id="ARBA00051875"/>
    </source>
</evidence>
<keyword evidence="5 10" id="KW-0378">Hydrolase</keyword>
<comment type="catalytic activity">
    <reaction evidence="9 10">
        <text>XTP + H2O = XMP + diphosphate + H(+)</text>
        <dbReference type="Rhea" id="RHEA:28610"/>
        <dbReference type="ChEBI" id="CHEBI:15377"/>
        <dbReference type="ChEBI" id="CHEBI:15378"/>
        <dbReference type="ChEBI" id="CHEBI:33019"/>
        <dbReference type="ChEBI" id="CHEBI:57464"/>
        <dbReference type="ChEBI" id="CHEBI:61314"/>
        <dbReference type="EC" id="3.6.1.66"/>
    </reaction>
</comment>
<comment type="subunit">
    <text evidence="2 10">Homodimer.</text>
</comment>
<evidence type="ECO:0000256" key="5">
    <source>
        <dbReference type="ARBA" id="ARBA00022801"/>
    </source>
</evidence>
<reference evidence="14" key="4">
    <citation type="submission" date="2020-10" db="EMBL/GenBank/DDBJ databases">
        <authorList>
            <person name="Bassil N.M."/>
            <person name="Lloyd J.R."/>
        </authorList>
    </citation>
    <scope>NUCLEOTIDE SEQUENCE</scope>
    <source>
        <strain evidence="14">NB2006</strain>
    </source>
</reference>
<dbReference type="NCBIfam" id="TIGR00042">
    <property type="entry name" value="RdgB/HAM1 family non-canonical purine NTP pyrophosphatase"/>
    <property type="match status" value="1"/>
</dbReference>
<evidence type="ECO:0000256" key="3">
    <source>
        <dbReference type="ARBA" id="ARBA00022723"/>
    </source>
</evidence>
<dbReference type="GO" id="GO:0035870">
    <property type="term" value="F:dITP diphosphatase activity"/>
    <property type="evidence" value="ECO:0007669"/>
    <property type="project" value="UniProtKB-UniRule"/>
</dbReference>
<evidence type="ECO:0000313" key="15">
    <source>
        <dbReference type="Proteomes" id="UP000180175"/>
    </source>
</evidence>
<comment type="catalytic activity">
    <reaction evidence="8 10">
        <text>dITP + H2O = dIMP + diphosphate + H(+)</text>
        <dbReference type="Rhea" id="RHEA:28342"/>
        <dbReference type="ChEBI" id="CHEBI:15377"/>
        <dbReference type="ChEBI" id="CHEBI:15378"/>
        <dbReference type="ChEBI" id="CHEBI:33019"/>
        <dbReference type="ChEBI" id="CHEBI:61194"/>
        <dbReference type="ChEBI" id="CHEBI:61382"/>
        <dbReference type="EC" id="3.6.1.66"/>
    </reaction>
</comment>
<evidence type="ECO:0000256" key="12">
    <source>
        <dbReference type="SAM" id="Coils"/>
    </source>
</evidence>
<dbReference type="GO" id="GO:0000166">
    <property type="term" value="F:nucleotide binding"/>
    <property type="evidence" value="ECO:0007669"/>
    <property type="project" value="UniProtKB-KW"/>
</dbReference>
<reference evidence="14 15" key="3">
    <citation type="journal article" date="2019" name="Int. J. Syst. Evol. Microbiol.">
        <title>Anaerobacillus isosaccharinicus sp. nov., an alkaliphilic bacterium which degrades isosaccharinic acid.</title>
        <authorList>
            <person name="Bassil N.M."/>
            <person name="Lloyd J.R."/>
        </authorList>
    </citation>
    <scope>NUCLEOTIDE SEQUENCE [LARGE SCALE GENOMIC DNA]</scope>
    <source>
        <strain evidence="14 15">NB2006</strain>
    </source>
</reference>
<comment type="function">
    <text evidence="10">Pyrophosphatase that catalyzes the hydrolysis of nucleoside triphosphates to their monophosphate derivatives, with a high preference for the non-canonical purine nucleotides XTP (xanthosine triphosphate), dITP (deoxyinosine triphosphate) and ITP. Seems to function as a house-cleaning enzyme that removes non-canonical purine nucleotides from the nucleotide pool, thus preventing their incorporation into DNA/RNA and avoiding chromosomal lesions.</text>
</comment>
<dbReference type="PANTHER" id="PTHR11067">
    <property type="entry name" value="INOSINE TRIPHOSPHATE PYROPHOSPHATASE/HAM1 PROTEIN"/>
    <property type="match status" value="1"/>
</dbReference>
<feature type="binding site" evidence="10">
    <location>
        <begin position="153"/>
        <end position="156"/>
    </location>
    <ligand>
        <name>substrate</name>
    </ligand>
</feature>
<keyword evidence="15" id="KW-1185">Reference proteome</keyword>
<dbReference type="KEGG" id="aia:AWH56_014645"/>
<evidence type="ECO:0000256" key="9">
    <source>
        <dbReference type="ARBA" id="ARBA00052017"/>
    </source>
</evidence>
<gene>
    <name evidence="14" type="ORF">AWH56_014645</name>
    <name evidence="13" type="ORF">AWH56_02725</name>
</gene>
<evidence type="ECO:0000256" key="1">
    <source>
        <dbReference type="ARBA" id="ARBA00008023"/>
    </source>
</evidence>
<evidence type="ECO:0000256" key="11">
    <source>
        <dbReference type="RuleBase" id="RU003781"/>
    </source>
</evidence>
<keyword evidence="12" id="KW-0175">Coiled coil</keyword>
<dbReference type="NCBIfam" id="NF011397">
    <property type="entry name" value="PRK14822.1"/>
    <property type="match status" value="1"/>
</dbReference>
<dbReference type="GO" id="GO:0009146">
    <property type="term" value="P:purine nucleoside triphosphate catabolic process"/>
    <property type="evidence" value="ECO:0007669"/>
    <property type="project" value="UniProtKB-UniRule"/>
</dbReference>
<dbReference type="RefSeq" id="WP_071315727.1">
    <property type="nucleotide sequence ID" value="NZ_CP063356.2"/>
</dbReference>